<dbReference type="SUPFAM" id="SSF75304">
    <property type="entry name" value="Amidase signature (AS) enzymes"/>
    <property type="match status" value="1"/>
</dbReference>
<keyword evidence="6" id="KW-0547">Nucleotide-binding</keyword>
<dbReference type="NCBIfam" id="TIGR00132">
    <property type="entry name" value="gatA"/>
    <property type="match status" value="1"/>
</dbReference>
<dbReference type="Proteomes" id="UP000004263">
    <property type="component" value="Unassembled WGS sequence"/>
</dbReference>
<dbReference type="InterPro" id="IPR020556">
    <property type="entry name" value="Amidase_CS"/>
</dbReference>
<dbReference type="AlphaFoldDB" id="Q1MYL2"/>
<reference evidence="11 12" key="1">
    <citation type="submission" date="2006-03" db="EMBL/GenBank/DDBJ databases">
        <authorList>
            <person name="Pinhassi J."/>
            <person name="Pedros-Alio C."/>
            <person name="Ferriera S."/>
            <person name="Johnson J."/>
            <person name="Kravitz S."/>
            <person name="Halpern A."/>
            <person name="Remington K."/>
            <person name="Beeson K."/>
            <person name="Tran B."/>
            <person name="Rogers Y.-H."/>
            <person name="Friedman R."/>
            <person name="Venter J.C."/>
        </authorList>
    </citation>
    <scope>NUCLEOTIDE SEQUENCE [LARGE SCALE GENOMIC DNA]</scope>
    <source>
        <strain evidence="11 12">RED65</strain>
    </source>
</reference>
<keyword evidence="11" id="KW-0808">Transferase</keyword>
<evidence type="ECO:0000256" key="9">
    <source>
        <dbReference type="ARBA" id="ARBA00047407"/>
    </source>
</evidence>
<evidence type="ECO:0000256" key="7">
    <source>
        <dbReference type="ARBA" id="ARBA00022840"/>
    </source>
</evidence>
<dbReference type="Pfam" id="PF01425">
    <property type="entry name" value="Amidase"/>
    <property type="match status" value="1"/>
</dbReference>
<comment type="similarity">
    <text evidence="1">Belongs to the amidase family. GatA subfamily.</text>
</comment>
<keyword evidence="5" id="KW-0436">Ligase</keyword>
<comment type="subunit">
    <text evidence="2">Heterotrimer of A, B and C subunits.</text>
</comment>
<gene>
    <name evidence="11" type="ORF">RED65_07694</name>
</gene>
<dbReference type="GO" id="GO:0006412">
    <property type="term" value="P:translation"/>
    <property type="evidence" value="ECO:0007669"/>
    <property type="project" value="UniProtKB-KW"/>
</dbReference>
<name>Q1MYL2_9GAMM</name>
<sequence length="454" mass="48968">MHNLTLAEISKGLETGEFTSVEVTQHFLDRIKQLDQGENGLNSFITVCEEQALADAKAADERRAAGNATPWTGVPFAHKDIFCTDGVLTTCASKMLSNFVPPYDATIVEKFKQQGAVCLGKTNMDEFAMGSSNESSFFGEVKNPWNQKAIPGGSSGGSAAAVAARLAPAATGTDTGGSIRQPSALTNLTGLKPTYGRCSRWGMIAFASSLDQAGPMAQTAEDAAMMLNVMAGFDEKDSTSVEQPDTDFTANLNDDIKGKVIGLPKEFFPESLDGEMASKMREAIAEFEKLGCTVKEIDLPSTDLAIPAYYVVAPAECSANLSRMDGVRFGYRCNDPKDVEDLYKRSRGEGFGDEVKRRIMVGTFALSTGFYDAYYVKAQKIRRLIKNDFVKAFEDVDYIMGPTTPSPAFNIGEKNDDPVSMYMEDKFTLSCNLAGLPGMSIPAGQINGLPVGLQ</sequence>
<dbReference type="HAMAP" id="MF_00120">
    <property type="entry name" value="GatA"/>
    <property type="match status" value="1"/>
</dbReference>
<evidence type="ECO:0000313" key="11">
    <source>
        <dbReference type="EMBL" id="EAT11104.1"/>
    </source>
</evidence>
<dbReference type="PROSITE" id="PS00571">
    <property type="entry name" value="AMIDASES"/>
    <property type="match status" value="1"/>
</dbReference>
<dbReference type="EMBL" id="AAQH01000024">
    <property type="protein sequence ID" value="EAT11104.1"/>
    <property type="molecule type" value="Genomic_DNA"/>
</dbReference>
<keyword evidence="8" id="KW-0648">Protein biosynthesis</keyword>
<dbReference type="Gene3D" id="3.90.1300.10">
    <property type="entry name" value="Amidase signature (AS) domain"/>
    <property type="match status" value="1"/>
</dbReference>
<evidence type="ECO:0000259" key="10">
    <source>
        <dbReference type="Pfam" id="PF01425"/>
    </source>
</evidence>
<evidence type="ECO:0000256" key="3">
    <source>
        <dbReference type="ARBA" id="ARBA00012739"/>
    </source>
</evidence>
<feature type="domain" description="Amidase" evidence="10">
    <location>
        <begin position="22"/>
        <end position="454"/>
    </location>
</feature>
<organism evidence="11 12">
    <name type="scientific">Bermanella marisrubri</name>
    <dbReference type="NCBI Taxonomy" id="207949"/>
    <lineage>
        <taxon>Bacteria</taxon>
        <taxon>Pseudomonadati</taxon>
        <taxon>Pseudomonadota</taxon>
        <taxon>Gammaproteobacteria</taxon>
        <taxon>Oceanospirillales</taxon>
        <taxon>Oceanospirillaceae</taxon>
        <taxon>Bermanella</taxon>
    </lineage>
</organism>
<dbReference type="InterPro" id="IPR023631">
    <property type="entry name" value="Amidase_dom"/>
</dbReference>
<evidence type="ECO:0000256" key="1">
    <source>
        <dbReference type="ARBA" id="ARBA00008069"/>
    </source>
</evidence>
<dbReference type="GO" id="GO:0030956">
    <property type="term" value="C:glutamyl-tRNA(Gln) amidotransferase complex"/>
    <property type="evidence" value="ECO:0007669"/>
    <property type="project" value="InterPro"/>
</dbReference>
<dbReference type="GO" id="GO:0050567">
    <property type="term" value="F:glutaminyl-tRNA synthase (glutamine-hydrolyzing) activity"/>
    <property type="evidence" value="ECO:0007669"/>
    <property type="project" value="UniProtKB-EC"/>
</dbReference>
<dbReference type="PANTHER" id="PTHR11895:SF151">
    <property type="entry name" value="GLUTAMYL-TRNA(GLN) AMIDOTRANSFERASE SUBUNIT A"/>
    <property type="match status" value="1"/>
</dbReference>
<protein>
    <recommendedName>
        <fullName evidence="4">Glutamyl-tRNA(Gln) amidotransferase subunit A</fullName>
        <ecNumber evidence="3">6.3.5.7</ecNumber>
    </recommendedName>
</protein>
<evidence type="ECO:0000313" key="12">
    <source>
        <dbReference type="Proteomes" id="UP000004263"/>
    </source>
</evidence>
<dbReference type="HOGENOM" id="CLU_009600_0_3_6"/>
<dbReference type="GO" id="GO:0016740">
    <property type="term" value="F:transferase activity"/>
    <property type="evidence" value="ECO:0007669"/>
    <property type="project" value="UniProtKB-KW"/>
</dbReference>
<evidence type="ECO:0000256" key="5">
    <source>
        <dbReference type="ARBA" id="ARBA00022598"/>
    </source>
</evidence>
<dbReference type="PANTHER" id="PTHR11895">
    <property type="entry name" value="TRANSAMIDASE"/>
    <property type="match status" value="1"/>
</dbReference>
<comment type="caution">
    <text evidence="11">The sequence shown here is derived from an EMBL/GenBank/DDBJ whole genome shotgun (WGS) entry which is preliminary data.</text>
</comment>
<feature type="non-terminal residue" evidence="11">
    <location>
        <position position="454"/>
    </location>
</feature>
<dbReference type="GO" id="GO:0005524">
    <property type="term" value="F:ATP binding"/>
    <property type="evidence" value="ECO:0007669"/>
    <property type="project" value="UniProtKB-KW"/>
</dbReference>
<dbReference type="InterPro" id="IPR036928">
    <property type="entry name" value="AS_sf"/>
</dbReference>
<dbReference type="RefSeq" id="WP_007018974.1">
    <property type="nucleotide sequence ID" value="NZ_CH724119.1"/>
</dbReference>
<dbReference type="STRING" id="207949.RED65_07694"/>
<accession>Q1MYL2</accession>
<comment type="catalytic activity">
    <reaction evidence="9">
        <text>L-glutamyl-tRNA(Gln) + L-glutamine + ATP + H2O = L-glutaminyl-tRNA(Gln) + L-glutamate + ADP + phosphate + H(+)</text>
        <dbReference type="Rhea" id="RHEA:17521"/>
        <dbReference type="Rhea" id="RHEA-COMP:9681"/>
        <dbReference type="Rhea" id="RHEA-COMP:9684"/>
        <dbReference type="ChEBI" id="CHEBI:15377"/>
        <dbReference type="ChEBI" id="CHEBI:15378"/>
        <dbReference type="ChEBI" id="CHEBI:29985"/>
        <dbReference type="ChEBI" id="CHEBI:30616"/>
        <dbReference type="ChEBI" id="CHEBI:43474"/>
        <dbReference type="ChEBI" id="CHEBI:58359"/>
        <dbReference type="ChEBI" id="CHEBI:78520"/>
        <dbReference type="ChEBI" id="CHEBI:78521"/>
        <dbReference type="ChEBI" id="CHEBI:456216"/>
        <dbReference type="EC" id="6.3.5.7"/>
    </reaction>
</comment>
<evidence type="ECO:0000256" key="6">
    <source>
        <dbReference type="ARBA" id="ARBA00022741"/>
    </source>
</evidence>
<evidence type="ECO:0000256" key="4">
    <source>
        <dbReference type="ARBA" id="ARBA00014428"/>
    </source>
</evidence>
<dbReference type="OrthoDB" id="8872210at2"/>
<evidence type="ECO:0000256" key="8">
    <source>
        <dbReference type="ARBA" id="ARBA00022917"/>
    </source>
</evidence>
<dbReference type="InterPro" id="IPR004412">
    <property type="entry name" value="GatA"/>
</dbReference>
<evidence type="ECO:0000256" key="2">
    <source>
        <dbReference type="ARBA" id="ARBA00011123"/>
    </source>
</evidence>
<dbReference type="InterPro" id="IPR000120">
    <property type="entry name" value="Amidase"/>
</dbReference>
<keyword evidence="7" id="KW-0067">ATP-binding</keyword>
<dbReference type="EC" id="6.3.5.7" evidence="3"/>
<proteinExistence type="inferred from homology"/>
<keyword evidence="12" id="KW-1185">Reference proteome</keyword>